<dbReference type="SUPFAM" id="SSF52402">
    <property type="entry name" value="Adenine nucleotide alpha hydrolases-like"/>
    <property type="match status" value="1"/>
</dbReference>
<dbReference type="Gene3D" id="3.40.50.620">
    <property type="entry name" value="HUPs"/>
    <property type="match status" value="1"/>
</dbReference>
<accession>A0A3S4WQT7</accession>
<gene>
    <name evidence="1" type="ORF">I5U13_17350</name>
    <name evidence="2" type="ORF">NCTC10036_04365</name>
</gene>
<sequence length="402" mass="44657">MTVASINRTPNVILITTHGRITIAPLNANETLFELITRAGIPWSAISAFSSQPDGELVLLPSLNTPFSSMRDSTEILLHFNRNVNPELFNILNYDIARAENGPEVSSYLYQQIDNDTGTVQHILKGLSQAECQDLVRQHVHAFIADNFSPGTSFVIGISGGGDSNAMLMGMTSFDAFDISIQPVILKGVADWDAGVPRAQALCQAYGLDLRVVNEEEVRTICGIRNDQDLLQSYEASFPGDDFEFLGTFLIRRVLSHVAAETGSVVCTGLNFEDILAECLYRLCSGKPPLPFPVRQLQSVQFSYPLWMTPKKIIDGCFPKLSVDNYDMRYPCFSAGRNLYYMMAYMLQSKFPGSAERLVKGMRELVDGQSDDLVVSELFGSILNENISLGAFERFKRLMNQN</sequence>
<proteinExistence type="predicted"/>
<dbReference type="Proteomes" id="UP000624159">
    <property type="component" value="Unassembled WGS sequence"/>
</dbReference>
<dbReference type="EMBL" id="LR134493">
    <property type="protein sequence ID" value="VEI71475.1"/>
    <property type="molecule type" value="Genomic_DNA"/>
</dbReference>
<dbReference type="InterPro" id="IPR014729">
    <property type="entry name" value="Rossmann-like_a/b/a_fold"/>
</dbReference>
<protein>
    <submittedName>
        <fullName evidence="2">Uncharacterized protein</fullName>
    </submittedName>
</protein>
<dbReference type="RefSeq" id="WP_126533027.1">
    <property type="nucleotide sequence ID" value="NZ_JADULK010000009.1"/>
</dbReference>
<dbReference type="AlphaFoldDB" id="A0A3S4WQT7"/>
<evidence type="ECO:0000313" key="3">
    <source>
        <dbReference type="Proteomes" id="UP000281904"/>
    </source>
</evidence>
<reference evidence="2 3" key="1">
    <citation type="submission" date="2018-12" db="EMBL/GenBank/DDBJ databases">
        <authorList>
            <consortium name="Pathogen Informatics"/>
        </authorList>
    </citation>
    <scope>NUCLEOTIDE SEQUENCE [LARGE SCALE GENOMIC DNA]</scope>
    <source>
        <strain evidence="2 3">NCTC10036</strain>
    </source>
</reference>
<name>A0A3S4WQT7_SERRU</name>
<evidence type="ECO:0000313" key="1">
    <source>
        <dbReference type="EMBL" id="MBH1931423.1"/>
    </source>
</evidence>
<dbReference type="Proteomes" id="UP000281904">
    <property type="component" value="Chromosome"/>
</dbReference>
<reference evidence="1 4" key="2">
    <citation type="submission" date="2020-11" db="EMBL/GenBank/DDBJ databases">
        <title>Enhanced detection system for hospital associated transmission using whole genome sequencing surveillance.</title>
        <authorList>
            <person name="Harrison L.H."/>
            <person name="Van Tyne D."/>
            <person name="Marsh J.W."/>
            <person name="Griffith M.P."/>
            <person name="Snyder D.J."/>
            <person name="Cooper V.S."/>
            <person name="Mustapha M."/>
        </authorList>
    </citation>
    <scope>NUCLEOTIDE SEQUENCE [LARGE SCALE GENOMIC DNA]</scope>
    <source>
        <strain evidence="1 4">SER00230</strain>
    </source>
</reference>
<keyword evidence="4" id="KW-1185">Reference proteome</keyword>
<organism evidence="2 3">
    <name type="scientific">Serratia rubidaea</name>
    <name type="common">Serratia marinorubra</name>
    <dbReference type="NCBI Taxonomy" id="61652"/>
    <lineage>
        <taxon>Bacteria</taxon>
        <taxon>Pseudomonadati</taxon>
        <taxon>Pseudomonadota</taxon>
        <taxon>Gammaproteobacteria</taxon>
        <taxon>Enterobacterales</taxon>
        <taxon>Yersiniaceae</taxon>
        <taxon>Serratia</taxon>
    </lineage>
</organism>
<evidence type="ECO:0000313" key="2">
    <source>
        <dbReference type="EMBL" id="VEI71475.1"/>
    </source>
</evidence>
<evidence type="ECO:0000313" key="4">
    <source>
        <dbReference type="Proteomes" id="UP000624159"/>
    </source>
</evidence>
<dbReference type="EMBL" id="JADULK010000009">
    <property type="protein sequence ID" value="MBH1931423.1"/>
    <property type="molecule type" value="Genomic_DNA"/>
</dbReference>